<keyword evidence="2" id="KW-1185">Reference proteome</keyword>
<accession>A0A380T3I3</accession>
<dbReference type="AlphaFoldDB" id="A0A380T3I3"/>
<evidence type="ECO:0000313" key="2">
    <source>
        <dbReference type="Proteomes" id="UP000255177"/>
    </source>
</evidence>
<gene>
    <name evidence="1" type="ORF">CCOS864_03542</name>
</gene>
<organism evidence="1 2">
    <name type="scientific">Pseudomonas wadenswilerensis</name>
    <dbReference type="NCBI Taxonomy" id="1785161"/>
    <lineage>
        <taxon>Bacteria</taxon>
        <taxon>Pseudomonadati</taxon>
        <taxon>Pseudomonadota</taxon>
        <taxon>Gammaproteobacteria</taxon>
        <taxon>Pseudomonadales</taxon>
        <taxon>Pseudomonadaceae</taxon>
        <taxon>Pseudomonas</taxon>
    </lineage>
</organism>
<dbReference type="EMBL" id="UIDD01000009">
    <property type="protein sequence ID" value="SUQ64088.1"/>
    <property type="molecule type" value="Genomic_DNA"/>
</dbReference>
<protein>
    <submittedName>
        <fullName evidence="1">Uncharacterized protein</fullName>
    </submittedName>
</protein>
<name>A0A380T3I3_9PSED</name>
<evidence type="ECO:0000313" key="1">
    <source>
        <dbReference type="EMBL" id="SUQ64088.1"/>
    </source>
</evidence>
<proteinExistence type="predicted"/>
<reference evidence="2" key="1">
    <citation type="submission" date="2018-07" db="EMBL/GenBank/DDBJ databases">
        <authorList>
            <person name="Blom J."/>
        </authorList>
    </citation>
    <scope>NUCLEOTIDE SEQUENCE [LARGE SCALE GENOMIC DNA]</scope>
    <source>
        <strain evidence="2">CCOS 864</strain>
    </source>
</reference>
<dbReference type="Proteomes" id="UP000255177">
    <property type="component" value="Unassembled WGS sequence"/>
</dbReference>
<sequence>MVINQLMSQELEAVTLSGKNLPNELIRLIAEGFSEWEGCFLLTVFKKRLRTVQRALCPDETSVECWVNSLRIDDYLEDDHLAHALLLINAVFQQWRTQYPQHTLIAAASTDEFGAAVKFYVSRTEQSWLNGDTEGFVQPVLVTDSRQLPFQ</sequence>